<gene>
    <name evidence="2" type="ORF">DD237_004704</name>
    <name evidence="1" type="ORF">DD238_004240</name>
</gene>
<dbReference type="Proteomes" id="UP000282087">
    <property type="component" value="Unassembled WGS sequence"/>
</dbReference>
<organism evidence="1 3">
    <name type="scientific">Peronospora effusa</name>
    <dbReference type="NCBI Taxonomy" id="542832"/>
    <lineage>
        <taxon>Eukaryota</taxon>
        <taxon>Sar</taxon>
        <taxon>Stramenopiles</taxon>
        <taxon>Oomycota</taxon>
        <taxon>Peronosporomycetes</taxon>
        <taxon>Peronosporales</taxon>
        <taxon>Peronosporaceae</taxon>
        <taxon>Peronospora</taxon>
    </lineage>
</organism>
<dbReference type="EMBL" id="QLLG01000279">
    <property type="protein sequence ID" value="RMX64891.1"/>
    <property type="molecule type" value="Genomic_DNA"/>
</dbReference>
<dbReference type="AlphaFoldDB" id="A0A3M6VFV4"/>
<evidence type="ECO:0000313" key="1">
    <source>
        <dbReference type="EMBL" id="RMX64891.1"/>
    </source>
</evidence>
<reference evidence="3 4" key="1">
    <citation type="submission" date="2018-06" db="EMBL/GenBank/DDBJ databases">
        <title>Comparative genomics of downy mildews reveals potential adaptations to biotrophy.</title>
        <authorList>
            <person name="Fletcher K."/>
            <person name="Klosterman S.J."/>
            <person name="Derevnina L."/>
            <person name="Martin F."/>
            <person name="Koike S."/>
            <person name="Reyes Chin-Wo S."/>
            <person name="Mou B."/>
            <person name="Michelmore R."/>
        </authorList>
    </citation>
    <scope>NUCLEOTIDE SEQUENCE [LARGE SCALE GENOMIC DNA]</scope>
    <source>
        <strain evidence="2 4">R13</strain>
        <strain evidence="1 3">R14</strain>
    </source>
</reference>
<evidence type="ECO:0000313" key="2">
    <source>
        <dbReference type="EMBL" id="RQM13952.1"/>
    </source>
</evidence>
<keyword evidence="3" id="KW-1185">Reference proteome</keyword>
<sequence length="71" mass="8189">MRLDGRRVSFGRNMVNPHSVDYNRLAQVFPEKICQCKPPPSRVAMFWYVSQKAGGRWAIDTYAGFVSKLRP</sequence>
<proteinExistence type="predicted"/>
<dbReference type="EMBL" id="QKXF01000225">
    <property type="protein sequence ID" value="RQM13952.1"/>
    <property type="molecule type" value="Genomic_DNA"/>
</dbReference>
<dbReference type="VEuPathDB" id="FungiDB:DD237_004704"/>
<name>A0A3M6VFV4_9STRA</name>
<protein>
    <submittedName>
        <fullName evidence="1">Uncharacterized protein</fullName>
    </submittedName>
</protein>
<accession>A0A3M6VFV4</accession>
<dbReference type="Proteomes" id="UP000286097">
    <property type="component" value="Unassembled WGS sequence"/>
</dbReference>
<evidence type="ECO:0000313" key="3">
    <source>
        <dbReference type="Proteomes" id="UP000282087"/>
    </source>
</evidence>
<evidence type="ECO:0000313" key="4">
    <source>
        <dbReference type="Proteomes" id="UP000286097"/>
    </source>
</evidence>
<comment type="caution">
    <text evidence="1">The sequence shown here is derived from an EMBL/GenBank/DDBJ whole genome shotgun (WGS) entry which is preliminary data.</text>
</comment>
<dbReference type="STRING" id="542832.A0A3M6VFV4"/>